<sequence>MLKLDSAPKRLIASSGAPNYGQFDEIPRDLALGDFDYRTVMDAQASKFARYFDYKQFQFVSIVTQDYLIGVAIADIRYLTSAFCYLYDRRKKQLVEENWLRPLAWDSHSVPSPYNSTMHIARKQIQFHIVDGVWRGQLATRQLSADLTLMPEPGSQALAMCTPTGYQGWTYTQKHNALRVTGRLSVAGKTLDLSGACAGYDFSAGYMRRETSWRWASINCRDQFGTLGLNLAAGVNETGSCENVLWINGQKHGLPSVYFSFSRADSAKPWHIYSQNGQVDLTFTAENCRREKLNLYWLKSNFRQFIGHFNGAITDNHGVVHKINATLGVTEDHFARW</sequence>
<dbReference type="RefSeq" id="WP_039427817.1">
    <property type="nucleotide sequence ID" value="NZ_CP061844.1"/>
</dbReference>
<dbReference type="Pfam" id="PF10974">
    <property type="entry name" value="DUF2804"/>
    <property type="match status" value="1"/>
</dbReference>
<reference evidence="1 2" key="1">
    <citation type="submission" date="2014-04" db="EMBL/GenBank/DDBJ databases">
        <title>Genome sequencing of Vibrio navarrensis strains.</title>
        <authorList>
            <person name="Gladney L.M."/>
            <person name="Katz L.S."/>
            <person name="Marino-Ramirez L."/>
            <person name="Jordan I.K."/>
        </authorList>
    </citation>
    <scope>NUCLEOTIDE SEQUENCE [LARGE SCALE GENOMIC DNA]</scope>
    <source>
        <strain evidence="1 2">ATCC 51183</strain>
    </source>
</reference>
<dbReference type="InterPro" id="IPR021243">
    <property type="entry name" value="DUF2804"/>
</dbReference>
<dbReference type="AlphaFoldDB" id="A0A099LV16"/>
<accession>A0A099LV16</accession>
<protein>
    <recommendedName>
        <fullName evidence="3">DUF2804 domain-containing protein</fullName>
    </recommendedName>
</protein>
<evidence type="ECO:0000313" key="2">
    <source>
        <dbReference type="Proteomes" id="UP000029994"/>
    </source>
</evidence>
<dbReference type="Proteomes" id="UP000029994">
    <property type="component" value="Unassembled WGS sequence"/>
</dbReference>
<evidence type="ECO:0000313" key="1">
    <source>
        <dbReference type="EMBL" id="KGK12093.1"/>
    </source>
</evidence>
<name>A0A099LV16_9VIBR</name>
<proteinExistence type="predicted"/>
<gene>
    <name evidence="1" type="ORF">EA26_12530</name>
</gene>
<dbReference type="STRING" id="29495.EA26_12530"/>
<dbReference type="EMBL" id="JMCG01000001">
    <property type="protein sequence ID" value="KGK12093.1"/>
    <property type="molecule type" value="Genomic_DNA"/>
</dbReference>
<dbReference type="GeneID" id="43683985"/>
<dbReference type="PANTHER" id="PTHR35868">
    <property type="entry name" value="DUF2804 DOMAIN-CONTAINING PROTEIN-RELATED"/>
    <property type="match status" value="1"/>
</dbReference>
<dbReference type="PANTHER" id="PTHR35868:SF4">
    <property type="entry name" value="DUF2804 DOMAIN-CONTAINING PROTEIN"/>
    <property type="match status" value="1"/>
</dbReference>
<evidence type="ECO:0008006" key="3">
    <source>
        <dbReference type="Google" id="ProtNLM"/>
    </source>
</evidence>
<organism evidence="1 2">
    <name type="scientific">Vibrio navarrensis</name>
    <dbReference type="NCBI Taxonomy" id="29495"/>
    <lineage>
        <taxon>Bacteria</taxon>
        <taxon>Pseudomonadati</taxon>
        <taxon>Pseudomonadota</taxon>
        <taxon>Gammaproteobacteria</taxon>
        <taxon>Vibrionales</taxon>
        <taxon>Vibrionaceae</taxon>
        <taxon>Vibrio</taxon>
    </lineage>
</organism>
<keyword evidence="2" id="KW-1185">Reference proteome</keyword>
<dbReference type="eggNOG" id="COG3250">
    <property type="taxonomic scope" value="Bacteria"/>
</dbReference>
<comment type="caution">
    <text evidence="1">The sequence shown here is derived from an EMBL/GenBank/DDBJ whole genome shotgun (WGS) entry which is preliminary data.</text>
</comment>